<evidence type="ECO:0000256" key="5">
    <source>
        <dbReference type="ARBA" id="ARBA00023004"/>
    </source>
</evidence>
<keyword evidence="3 7" id="KW-0223">Dioxygenase</keyword>
<evidence type="ECO:0000256" key="2">
    <source>
        <dbReference type="ARBA" id="ARBA00022723"/>
    </source>
</evidence>
<keyword evidence="5" id="KW-0408">Iron</keyword>
<evidence type="ECO:0000256" key="3">
    <source>
        <dbReference type="ARBA" id="ARBA00022964"/>
    </source>
</evidence>
<accession>A0A158JDU6</accession>
<reference evidence="7 8" key="1">
    <citation type="submission" date="2016-01" db="EMBL/GenBank/DDBJ databases">
        <authorList>
            <person name="Oliw E.H."/>
        </authorList>
    </citation>
    <scope>NUCLEOTIDE SEQUENCE [LARGE SCALE GENOMIC DNA]</scope>
    <source>
        <strain evidence="7">LMG 27134</strain>
    </source>
</reference>
<evidence type="ECO:0000259" key="6">
    <source>
        <dbReference type="Pfam" id="PF02668"/>
    </source>
</evidence>
<dbReference type="InterPro" id="IPR003819">
    <property type="entry name" value="TauD/TfdA-like"/>
</dbReference>
<dbReference type="RefSeq" id="WP_062091677.1">
    <property type="nucleotide sequence ID" value="NZ_FCOK02000079.1"/>
</dbReference>
<evidence type="ECO:0000313" key="8">
    <source>
        <dbReference type="Proteomes" id="UP000054683"/>
    </source>
</evidence>
<evidence type="ECO:0000313" key="7">
    <source>
        <dbReference type="EMBL" id="SAL66500.1"/>
    </source>
</evidence>
<keyword evidence="2" id="KW-0479">Metal-binding</keyword>
<proteinExistence type="inferred from homology"/>
<feature type="domain" description="TauD/TfdA-like" evidence="6">
    <location>
        <begin position="5"/>
        <end position="279"/>
    </location>
</feature>
<dbReference type="Pfam" id="PF02668">
    <property type="entry name" value="TauD"/>
    <property type="match status" value="1"/>
</dbReference>
<dbReference type="PANTHER" id="PTHR30468:SF1">
    <property type="entry name" value="ALPHA-KETOGLUTARATE-DEPENDENT SULFONATE DIOXYGENASE"/>
    <property type="match status" value="1"/>
</dbReference>
<sequence length="289" mass="32563">MTITVRRIGPGFAAEISGVDLSTPLSEDNWERIYQAFLEHKVIAFHDQALSAAEFHKFGERFGTIEPHTVEMYRHAERPGITLLSNRTELGRPKGIKDAGSHWHSDYSYKAVPAKATMLYALETPDEGGDTLFGDLAAAYQALPKATKASLHGLQARHHYRWDENRNHPEGRWRLLTQTERDQTPEVVHPVVRRHPETGELSIFVFPGLTSGVKGIVGKAPGESRALLQGLYEHCDQAAFHFRYKWRKGDVLVWDNRATMHCATTDKLAPDQFRSMWRINTTGTAPVPG</sequence>
<dbReference type="AlphaFoldDB" id="A0A158JDU6"/>
<dbReference type="GO" id="GO:0005737">
    <property type="term" value="C:cytoplasm"/>
    <property type="evidence" value="ECO:0007669"/>
    <property type="project" value="TreeGrafter"/>
</dbReference>
<evidence type="ECO:0000256" key="4">
    <source>
        <dbReference type="ARBA" id="ARBA00023002"/>
    </source>
</evidence>
<dbReference type="GO" id="GO:0046872">
    <property type="term" value="F:metal ion binding"/>
    <property type="evidence" value="ECO:0007669"/>
    <property type="project" value="UniProtKB-KW"/>
</dbReference>
<dbReference type="PANTHER" id="PTHR30468">
    <property type="entry name" value="ALPHA-KETOGLUTARATE-DEPENDENT SULFONATE DIOXYGENASE"/>
    <property type="match status" value="1"/>
</dbReference>
<protein>
    <submittedName>
        <fullName evidence="7">Taurine dioxygenase</fullName>
    </submittedName>
</protein>
<dbReference type="EMBL" id="FCOK02000079">
    <property type="protein sequence ID" value="SAL66500.1"/>
    <property type="molecule type" value="Genomic_DNA"/>
</dbReference>
<dbReference type="SUPFAM" id="SSF51197">
    <property type="entry name" value="Clavaminate synthase-like"/>
    <property type="match status" value="1"/>
</dbReference>
<gene>
    <name evidence="7" type="ORF">AWB69_07522</name>
</gene>
<dbReference type="GO" id="GO:0006790">
    <property type="term" value="P:sulfur compound metabolic process"/>
    <property type="evidence" value="ECO:0007669"/>
    <property type="project" value="TreeGrafter"/>
</dbReference>
<comment type="similarity">
    <text evidence="1">Belongs to the TfdA dioxygenase family.</text>
</comment>
<dbReference type="OrthoDB" id="581608at2"/>
<dbReference type="GO" id="GO:0000908">
    <property type="term" value="F:taurine dioxygenase activity"/>
    <property type="evidence" value="ECO:0007669"/>
    <property type="project" value="TreeGrafter"/>
</dbReference>
<dbReference type="Proteomes" id="UP000054683">
    <property type="component" value="Unassembled WGS sequence"/>
</dbReference>
<keyword evidence="4" id="KW-0560">Oxidoreductase</keyword>
<dbReference type="InterPro" id="IPR042098">
    <property type="entry name" value="TauD-like_sf"/>
</dbReference>
<dbReference type="Gene3D" id="3.60.130.10">
    <property type="entry name" value="Clavaminate synthase-like"/>
    <property type="match status" value="1"/>
</dbReference>
<evidence type="ECO:0000256" key="1">
    <source>
        <dbReference type="ARBA" id="ARBA00005896"/>
    </source>
</evidence>
<organism evidence="7 8">
    <name type="scientific">Caballeronia udeis</name>
    <dbReference type="NCBI Taxonomy" id="1232866"/>
    <lineage>
        <taxon>Bacteria</taxon>
        <taxon>Pseudomonadati</taxon>
        <taxon>Pseudomonadota</taxon>
        <taxon>Betaproteobacteria</taxon>
        <taxon>Burkholderiales</taxon>
        <taxon>Burkholderiaceae</taxon>
        <taxon>Caballeronia</taxon>
    </lineage>
</organism>
<dbReference type="InterPro" id="IPR051323">
    <property type="entry name" value="AtsK-like"/>
</dbReference>
<name>A0A158JDU6_9BURK</name>